<feature type="non-terminal residue" evidence="6">
    <location>
        <position position="1"/>
    </location>
</feature>
<dbReference type="GeneID" id="20253243"/>
<name>V4CRE8_LOTGI</name>
<dbReference type="GO" id="GO:0007155">
    <property type="term" value="P:cell adhesion"/>
    <property type="evidence" value="ECO:0007669"/>
    <property type="project" value="UniProtKB-KW"/>
</dbReference>
<keyword evidence="3" id="KW-0514">Muscle protein</keyword>
<evidence type="ECO:0000256" key="2">
    <source>
        <dbReference type="ARBA" id="ARBA00022889"/>
    </source>
</evidence>
<organism evidence="6 7">
    <name type="scientific">Lottia gigantea</name>
    <name type="common">Giant owl limpet</name>
    <dbReference type="NCBI Taxonomy" id="225164"/>
    <lineage>
        <taxon>Eukaryota</taxon>
        <taxon>Metazoa</taxon>
        <taxon>Spiralia</taxon>
        <taxon>Lophotrochozoa</taxon>
        <taxon>Mollusca</taxon>
        <taxon>Gastropoda</taxon>
        <taxon>Patellogastropoda</taxon>
        <taxon>Lottioidea</taxon>
        <taxon>Lottiidae</taxon>
        <taxon>Lottia</taxon>
    </lineage>
</organism>
<dbReference type="PANTHER" id="PTHR47633:SF4">
    <property type="entry name" value="MYOPALLADIN ISOFORM X1"/>
    <property type="match status" value="1"/>
</dbReference>
<keyword evidence="2" id="KW-0130">Cell adhesion</keyword>
<dbReference type="InterPro" id="IPR013783">
    <property type="entry name" value="Ig-like_fold"/>
</dbReference>
<evidence type="ECO:0000313" key="6">
    <source>
        <dbReference type="EMBL" id="ESP05080.1"/>
    </source>
</evidence>
<dbReference type="InterPro" id="IPR007110">
    <property type="entry name" value="Ig-like_dom"/>
</dbReference>
<dbReference type="EMBL" id="KB199650">
    <property type="protein sequence ID" value="ESP05080.1"/>
    <property type="molecule type" value="Genomic_DNA"/>
</dbReference>
<dbReference type="SMART" id="SM00408">
    <property type="entry name" value="IGc2"/>
    <property type="match status" value="1"/>
</dbReference>
<accession>V4CRE8</accession>
<feature type="compositionally biased region" description="Polar residues" evidence="4">
    <location>
        <begin position="1"/>
        <end position="14"/>
    </location>
</feature>
<gene>
    <name evidence="6" type="ORF">LOTGIDRAFT_98579</name>
</gene>
<dbReference type="SMART" id="SM00409">
    <property type="entry name" value="IG"/>
    <property type="match status" value="1"/>
</dbReference>
<dbReference type="AlphaFoldDB" id="V4CRE8"/>
<dbReference type="RefSeq" id="XP_009043625.1">
    <property type="nucleotide sequence ID" value="XM_009045377.1"/>
</dbReference>
<dbReference type="OMA" id="VWEVKRI"/>
<dbReference type="InterPro" id="IPR036179">
    <property type="entry name" value="Ig-like_dom_sf"/>
</dbReference>
<dbReference type="Proteomes" id="UP000030746">
    <property type="component" value="Unassembled WGS sequence"/>
</dbReference>
<dbReference type="STRING" id="225164.V4CRE8"/>
<dbReference type="OrthoDB" id="6156543at2759"/>
<feature type="non-terminal residue" evidence="6">
    <location>
        <position position="92"/>
    </location>
</feature>
<evidence type="ECO:0000259" key="5">
    <source>
        <dbReference type="PROSITE" id="PS50835"/>
    </source>
</evidence>
<dbReference type="PROSITE" id="PS50835">
    <property type="entry name" value="IG_LIKE"/>
    <property type="match status" value="1"/>
</dbReference>
<dbReference type="InterPro" id="IPR003598">
    <property type="entry name" value="Ig_sub2"/>
</dbReference>
<evidence type="ECO:0000256" key="1">
    <source>
        <dbReference type="ARBA" id="ARBA00022433"/>
    </source>
</evidence>
<proteinExistence type="predicted"/>
<feature type="domain" description="Ig-like" evidence="5">
    <location>
        <begin position="1"/>
        <end position="84"/>
    </location>
</feature>
<protein>
    <recommendedName>
        <fullName evidence="5">Ig-like domain-containing protein</fullName>
    </recommendedName>
</protein>
<dbReference type="InterPro" id="IPR013098">
    <property type="entry name" value="Ig_I-set"/>
</dbReference>
<keyword evidence="1" id="KW-0787">Thick filament</keyword>
<feature type="region of interest" description="Disordered" evidence="4">
    <location>
        <begin position="1"/>
        <end position="22"/>
    </location>
</feature>
<dbReference type="CTD" id="20253243"/>
<dbReference type="Gene3D" id="2.60.40.10">
    <property type="entry name" value="Immunoglobulins"/>
    <property type="match status" value="1"/>
</dbReference>
<dbReference type="GO" id="GO:0032982">
    <property type="term" value="C:myosin filament"/>
    <property type="evidence" value="ECO:0007669"/>
    <property type="project" value="UniProtKB-KW"/>
</dbReference>
<evidence type="ECO:0000256" key="4">
    <source>
        <dbReference type="SAM" id="MobiDB-lite"/>
    </source>
</evidence>
<evidence type="ECO:0000256" key="3">
    <source>
        <dbReference type="ARBA" id="ARBA00023179"/>
    </source>
</evidence>
<reference evidence="6 7" key="1">
    <citation type="journal article" date="2013" name="Nature">
        <title>Insights into bilaterian evolution from three spiralian genomes.</title>
        <authorList>
            <person name="Simakov O."/>
            <person name="Marletaz F."/>
            <person name="Cho S.J."/>
            <person name="Edsinger-Gonzales E."/>
            <person name="Havlak P."/>
            <person name="Hellsten U."/>
            <person name="Kuo D.H."/>
            <person name="Larsson T."/>
            <person name="Lv J."/>
            <person name="Arendt D."/>
            <person name="Savage R."/>
            <person name="Osoegawa K."/>
            <person name="de Jong P."/>
            <person name="Grimwood J."/>
            <person name="Chapman J.A."/>
            <person name="Shapiro H."/>
            <person name="Aerts A."/>
            <person name="Otillar R.P."/>
            <person name="Terry A.Y."/>
            <person name="Boore J.L."/>
            <person name="Grigoriev I.V."/>
            <person name="Lindberg D.R."/>
            <person name="Seaver E.C."/>
            <person name="Weisblat D.A."/>
            <person name="Putnam N.H."/>
            <person name="Rokhsar D.S."/>
        </authorList>
    </citation>
    <scope>NUCLEOTIDE SEQUENCE [LARGE SCALE GENOMIC DNA]</scope>
</reference>
<dbReference type="Pfam" id="PF07679">
    <property type="entry name" value="I-set"/>
    <property type="match status" value="1"/>
</dbReference>
<dbReference type="KEGG" id="lgi:LOTGIDRAFT_98579"/>
<evidence type="ECO:0000313" key="7">
    <source>
        <dbReference type="Proteomes" id="UP000030746"/>
    </source>
</evidence>
<dbReference type="FunFam" id="2.60.40.10:FF:000557">
    <property type="entry name" value="Myosin binding protein Ha"/>
    <property type="match status" value="1"/>
</dbReference>
<dbReference type="SUPFAM" id="SSF48726">
    <property type="entry name" value="Immunoglobulin"/>
    <property type="match status" value="1"/>
</dbReference>
<dbReference type="HOGENOM" id="CLU_145026_1_1_1"/>
<dbReference type="PANTHER" id="PTHR47633">
    <property type="entry name" value="IMMUNOGLOBULIN"/>
    <property type="match status" value="1"/>
</dbReference>
<keyword evidence="7" id="KW-1185">Reference proteome</keyword>
<sequence length="92" mass="9956">PTITQPMTNKTARSGDSVKLRCGVTGTPRPTVSWRKNGMVIGQTKDFVQTYGNNNIATLEINDVCQQDSGSYEMIAKNSGGEISCTCQLIVE</sequence>
<dbReference type="InterPro" id="IPR003599">
    <property type="entry name" value="Ig_sub"/>
</dbReference>